<evidence type="ECO:0000313" key="4">
    <source>
        <dbReference type="EMBL" id="VAW16740.1"/>
    </source>
</evidence>
<dbReference type="GO" id="GO:0008237">
    <property type="term" value="F:metallopeptidase activity"/>
    <property type="evidence" value="ECO:0007669"/>
    <property type="project" value="InterPro"/>
</dbReference>
<dbReference type="GO" id="GO:0005829">
    <property type="term" value="C:cytosol"/>
    <property type="evidence" value="ECO:0007669"/>
    <property type="project" value="TreeGrafter"/>
</dbReference>
<evidence type="ECO:0000259" key="2">
    <source>
        <dbReference type="Pfam" id="PF19289"/>
    </source>
</evidence>
<organism evidence="4">
    <name type="scientific">hydrothermal vent metagenome</name>
    <dbReference type="NCBI Taxonomy" id="652676"/>
    <lineage>
        <taxon>unclassified sequences</taxon>
        <taxon>metagenomes</taxon>
        <taxon>ecological metagenomes</taxon>
    </lineage>
</organism>
<dbReference type="InterPro" id="IPR045569">
    <property type="entry name" value="Metalloprtase-TldD/E_C"/>
</dbReference>
<sequence>MNKKDNNELLAIAQAALDRARRFGADAADVDVVDGRSVSATSRLGKMEDVSRAEGQDLALRVFVGQSSAVVSTNDFSAPTLDGLAERAVAMARLAPADEYAGLAEAALLASSWPNLDLFDPTSPDADALFAMALETEDAARGVKGITNSLGASAGASHRTAVLATSAGFSGCFEGSRFSVSAGVVSGTGTGMENDYAYSLARHLADVDPAGAIGLEAGSRATKRANPKKPATFSGTVVFEPRIARMLVGHLAGAINGRAVSRGASFLKSKMGEQVFAPGVSVLDDPLRPRGTASRPFDGEGLAARQVALVTDGKLQSWILDLASARQLGLAPTGQASRGGGTPGPSAANLYLEAGTASKADLIGTIDDGVFITDLIGMGVNIVSGDYSRGASGFLIENGEITHPVSGFTIAGHLTEMFTRAVPANDLEFKYATNAPTVAIEGMTIAGT</sequence>
<feature type="domain" description="Metalloprotease TldD/E central" evidence="3">
    <location>
        <begin position="120"/>
        <end position="223"/>
    </location>
</feature>
<dbReference type="AlphaFoldDB" id="A0A3B0TJ20"/>
<evidence type="ECO:0000259" key="1">
    <source>
        <dbReference type="Pfam" id="PF01523"/>
    </source>
</evidence>
<protein>
    <submittedName>
        <fullName evidence="4">TldE protein, part of TldE/TldD proteolytic complex</fullName>
    </submittedName>
</protein>
<dbReference type="InterPro" id="IPR036059">
    <property type="entry name" value="TldD/PmbA_sf"/>
</dbReference>
<evidence type="ECO:0000259" key="3">
    <source>
        <dbReference type="Pfam" id="PF19290"/>
    </source>
</evidence>
<dbReference type="InterPro" id="IPR002510">
    <property type="entry name" value="Metalloprtase-TldD/E_N"/>
</dbReference>
<proteinExistence type="predicted"/>
<dbReference type="EMBL" id="UOEM01000099">
    <property type="protein sequence ID" value="VAW16740.1"/>
    <property type="molecule type" value="Genomic_DNA"/>
</dbReference>
<dbReference type="PANTHER" id="PTHR43421">
    <property type="entry name" value="METALLOPROTEASE PMBA"/>
    <property type="match status" value="1"/>
</dbReference>
<dbReference type="InterPro" id="IPR035068">
    <property type="entry name" value="TldD/PmbA_N"/>
</dbReference>
<dbReference type="InterPro" id="IPR045570">
    <property type="entry name" value="Metalloprtase-TldD/E_cen_dom"/>
</dbReference>
<dbReference type="Pfam" id="PF19290">
    <property type="entry name" value="PmbA_TldD_2nd"/>
    <property type="match status" value="1"/>
</dbReference>
<dbReference type="InterPro" id="IPR047657">
    <property type="entry name" value="PmbA"/>
</dbReference>
<feature type="domain" description="Metalloprotease TldD/E C-terminal" evidence="2">
    <location>
        <begin position="236"/>
        <end position="447"/>
    </location>
</feature>
<name>A0A3B0TJ20_9ZZZZ</name>
<dbReference type="PANTHER" id="PTHR43421:SF1">
    <property type="entry name" value="METALLOPROTEASE PMBA"/>
    <property type="match status" value="1"/>
</dbReference>
<feature type="domain" description="Metalloprotease TldD/E N-terminal" evidence="1">
    <location>
        <begin position="28"/>
        <end position="92"/>
    </location>
</feature>
<reference evidence="4" key="1">
    <citation type="submission" date="2018-06" db="EMBL/GenBank/DDBJ databases">
        <authorList>
            <person name="Zhirakovskaya E."/>
        </authorList>
    </citation>
    <scope>NUCLEOTIDE SEQUENCE</scope>
</reference>
<dbReference type="Gene3D" id="3.30.2290.10">
    <property type="entry name" value="PmbA/TldD superfamily"/>
    <property type="match status" value="1"/>
</dbReference>
<dbReference type="Pfam" id="PF01523">
    <property type="entry name" value="PmbA_TldD_1st"/>
    <property type="match status" value="1"/>
</dbReference>
<accession>A0A3B0TJ20</accession>
<dbReference type="Pfam" id="PF19289">
    <property type="entry name" value="PmbA_TldD_3rd"/>
    <property type="match status" value="1"/>
</dbReference>
<dbReference type="SUPFAM" id="SSF111283">
    <property type="entry name" value="Putative modulator of DNA gyrase, PmbA/TldD"/>
    <property type="match status" value="1"/>
</dbReference>
<dbReference type="GO" id="GO:0006508">
    <property type="term" value="P:proteolysis"/>
    <property type="evidence" value="ECO:0007669"/>
    <property type="project" value="InterPro"/>
</dbReference>
<gene>
    <name evidence="4" type="ORF">MNBD_ALPHA09-1812</name>
</gene>